<feature type="region of interest" description="Disordered" evidence="3">
    <location>
        <begin position="49"/>
        <end position="89"/>
    </location>
</feature>
<dbReference type="OrthoDB" id="112668at2759"/>
<dbReference type="InterPro" id="IPR051247">
    <property type="entry name" value="RLC_Component"/>
</dbReference>
<dbReference type="InterPro" id="IPR014720">
    <property type="entry name" value="dsRBD_dom"/>
</dbReference>
<accession>A0A8H6HX23</accession>
<name>A0A8H6HX23_9AGAR</name>
<gene>
    <name evidence="5" type="ORF">DFP72DRAFT_364369</name>
</gene>
<comment type="caution">
    <text evidence="5">The sequence shown here is derived from an EMBL/GenBank/DDBJ whole genome shotgun (WGS) entry which is preliminary data.</text>
</comment>
<dbReference type="GO" id="GO:0005634">
    <property type="term" value="C:nucleus"/>
    <property type="evidence" value="ECO:0007669"/>
    <property type="project" value="TreeGrafter"/>
</dbReference>
<dbReference type="GO" id="GO:0035197">
    <property type="term" value="F:siRNA binding"/>
    <property type="evidence" value="ECO:0007669"/>
    <property type="project" value="TreeGrafter"/>
</dbReference>
<dbReference type="SUPFAM" id="SSF54768">
    <property type="entry name" value="dsRNA-binding domain-like"/>
    <property type="match status" value="3"/>
</dbReference>
<dbReference type="GO" id="GO:0070920">
    <property type="term" value="P:regulation of regulatory ncRNA processing"/>
    <property type="evidence" value="ECO:0007669"/>
    <property type="project" value="TreeGrafter"/>
</dbReference>
<evidence type="ECO:0000313" key="5">
    <source>
        <dbReference type="EMBL" id="KAF6754800.1"/>
    </source>
</evidence>
<evidence type="ECO:0000256" key="3">
    <source>
        <dbReference type="SAM" id="MobiDB-lite"/>
    </source>
</evidence>
<feature type="domain" description="DRBM" evidence="4">
    <location>
        <begin position="339"/>
        <end position="389"/>
    </location>
</feature>
<dbReference type="EMBL" id="JACGCI010000033">
    <property type="protein sequence ID" value="KAF6754800.1"/>
    <property type="molecule type" value="Genomic_DNA"/>
</dbReference>
<dbReference type="PANTHER" id="PTHR46205">
    <property type="entry name" value="LOQUACIOUS, ISOFORM B"/>
    <property type="match status" value="1"/>
</dbReference>
<evidence type="ECO:0000259" key="4">
    <source>
        <dbReference type="PROSITE" id="PS50137"/>
    </source>
</evidence>
<feature type="domain" description="DRBM" evidence="4">
    <location>
        <begin position="467"/>
        <end position="518"/>
    </location>
</feature>
<feature type="region of interest" description="Disordered" evidence="3">
    <location>
        <begin position="107"/>
        <end position="143"/>
    </location>
</feature>
<evidence type="ECO:0000313" key="6">
    <source>
        <dbReference type="Proteomes" id="UP000521943"/>
    </source>
</evidence>
<protein>
    <recommendedName>
        <fullName evidence="4">DRBM domain-containing protein</fullName>
    </recommendedName>
</protein>
<dbReference type="GO" id="GO:0070578">
    <property type="term" value="C:RISC-loading complex"/>
    <property type="evidence" value="ECO:0007669"/>
    <property type="project" value="TreeGrafter"/>
</dbReference>
<feature type="domain" description="DRBM" evidence="4">
    <location>
        <begin position="575"/>
        <end position="625"/>
    </location>
</feature>
<dbReference type="PROSITE" id="PS50137">
    <property type="entry name" value="DS_RBD"/>
    <property type="match status" value="3"/>
</dbReference>
<dbReference type="GO" id="GO:0005737">
    <property type="term" value="C:cytoplasm"/>
    <property type="evidence" value="ECO:0007669"/>
    <property type="project" value="TreeGrafter"/>
</dbReference>
<dbReference type="PANTHER" id="PTHR46205:SF3">
    <property type="entry name" value="LOQUACIOUS, ISOFORM B"/>
    <property type="match status" value="1"/>
</dbReference>
<organism evidence="5 6">
    <name type="scientific">Ephemerocybe angulata</name>
    <dbReference type="NCBI Taxonomy" id="980116"/>
    <lineage>
        <taxon>Eukaryota</taxon>
        <taxon>Fungi</taxon>
        <taxon>Dikarya</taxon>
        <taxon>Basidiomycota</taxon>
        <taxon>Agaricomycotina</taxon>
        <taxon>Agaricomycetes</taxon>
        <taxon>Agaricomycetidae</taxon>
        <taxon>Agaricales</taxon>
        <taxon>Agaricineae</taxon>
        <taxon>Psathyrellaceae</taxon>
        <taxon>Ephemerocybe</taxon>
    </lineage>
</organism>
<dbReference type="AlphaFoldDB" id="A0A8H6HX23"/>
<dbReference type="GO" id="GO:0003725">
    <property type="term" value="F:double-stranded RNA binding"/>
    <property type="evidence" value="ECO:0007669"/>
    <property type="project" value="TreeGrafter"/>
</dbReference>
<dbReference type="GO" id="GO:0016442">
    <property type="term" value="C:RISC complex"/>
    <property type="evidence" value="ECO:0007669"/>
    <property type="project" value="TreeGrafter"/>
</dbReference>
<dbReference type="GO" id="GO:0030422">
    <property type="term" value="P:siRNA processing"/>
    <property type="evidence" value="ECO:0007669"/>
    <property type="project" value="TreeGrafter"/>
</dbReference>
<feature type="compositionally biased region" description="Basic and acidic residues" evidence="3">
    <location>
        <begin position="75"/>
        <end position="85"/>
    </location>
</feature>
<keyword evidence="6" id="KW-1185">Reference proteome</keyword>
<evidence type="ECO:0000256" key="1">
    <source>
        <dbReference type="ARBA" id="ARBA00022884"/>
    </source>
</evidence>
<feature type="compositionally biased region" description="Low complexity" evidence="3">
    <location>
        <begin position="294"/>
        <end position="314"/>
    </location>
</feature>
<reference evidence="5 6" key="1">
    <citation type="submission" date="2020-07" db="EMBL/GenBank/DDBJ databases">
        <title>Comparative genomics of pyrophilous fungi reveals a link between fire events and developmental genes.</title>
        <authorList>
            <consortium name="DOE Joint Genome Institute"/>
            <person name="Steindorff A.S."/>
            <person name="Carver A."/>
            <person name="Calhoun S."/>
            <person name="Stillman K."/>
            <person name="Liu H."/>
            <person name="Lipzen A."/>
            <person name="Pangilinan J."/>
            <person name="Labutti K."/>
            <person name="Bruns T.D."/>
            <person name="Grigoriev I.V."/>
        </authorList>
    </citation>
    <scope>NUCLEOTIDE SEQUENCE [LARGE SCALE GENOMIC DNA]</scope>
    <source>
        <strain evidence="5 6">CBS 144469</strain>
    </source>
</reference>
<dbReference type="Pfam" id="PF00035">
    <property type="entry name" value="dsrm"/>
    <property type="match status" value="1"/>
</dbReference>
<dbReference type="Gene3D" id="3.30.160.20">
    <property type="match status" value="2"/>
</dbReference>
<dbReference type="Proteomes" id="UP000521943">
    <property type="component" value="Unassembled WGS sequence"/>
</dbReference>
<sequence length="638" mass="67889">MAASSPPPQPGQSTEFLAGASQFSVNQLDQRTAGRNIIQYHGPVNIIYYRSPPVSSPTTPGDRDEYMRAGGESKTPLESDLKQQDDSESQALEGALLRLSLNADGVTAAAGDPESGGASIDGGSPRVSPRRGSSAPTIKTTSISNQPSATVLFASMPEIGDNTTWRTDLNSSAIGVKVDGMGPQTDLSASTSEGSPVGARSLARTQSIGNSLLQMKDPIVMNDAPMSPAPAASRNSGREITVGMDQARVLAAVIPDTSAPSPPGPILAEGPVPGRKPTSWEGSVGKLQTSNLDEPVGTTPSSSSSPEASSVSTSRKSTLGRNNSYTDILNSLIKDESPWRLISSTGPDHQRVHTMSLVIAEVEKGRTSATTKKQAKNMLAYAYLREKGYVQIDPELDGDVNSQENGDAFESNVQVSNTTELVDNVETYAAGNGSLKAKSVSLNPESSSLETSSYVQILDVYTKGGSSWRYVSSTGREHQPIHTVALFVRGVEKGRASGSTKKHAKDVLAYVYLREEGHVQRKQGLDTAATIANATLVNAEPRLDLTPRCSAPDERLQKPQYMSALQSRLEEPAVWELVSSAGPSHKPIHTMRFLVRGVEQGRASADSKNLAKKIAAYRYLREKGCVETDSQMDALCTS</sequence>
<feature type="compositionally biased region" description="Low complexity" evidence="3">
    <location>
        <begin position="122"/>
        <end position="136"/>
    </location>
</feature>
<keyword evidence="1 2" id="KW-0694">RNA-binding</keyword>
<feature type="region of interest" description="Disordered" evidence="3">
    <location>
        <begin position="255"/>
        <end position="322"/>
    </location>
</feature>
<dbReference type="SMART" id="SM00358">
    <property type="entry name" value="DSRM"/>
    <property type="match status" value="3"/>
</dbReference>
<proteinExistence type="predicted"/>
<evidence type="ECO:0000256" key="2">
    <source>
        <dbReference type="PROSITE-ProRule" id="PRU00266"/>
    </source>
</evidence>